<evidence type="ECO:0000259" key="6">
    <source>
        <dbReference type="Pfam" id="PF06271"/>
    </source>
</evidence>
<feature type="transmembrane region" description="Helical" evidence="5">
    <location>
        <begin position="125"/>
        <end position="145"/>
    </location>
</feature>
<dbReference type="RefSeq" id="WP_307412680.1">
    <property type="nucleotide sequence ID" value="NZ_JAUSTW010000009.1"/>
</dbReference>
<accession>A0ABT9Y2N4</accession>
<keyword evidence="4 5" id="KW-0472">Membrane</keyword>
<evidence type="ECO:0000256" key="4">
    <source>
        <dbReference type="ARBA" id="ARBA00023136"/>
    </source>
</evidence>
<keyword evidence="8" id="KW-1185">Reference proteome</keyword>
<comment type="caution">
    <text evidence="7">The sequence shown here is derived from an EMBL/GenBank/DDBJ whole genome shotgun (WGS) entry which is preliminary data.</text>
</comment>
<name>A0ABT9Y2N4_9BACI</name>
<gene>
    <name evidence="7" type="ORF">J2S10_004625</name>
</gene>
<evidence type="ECO:0000313" key="7">
    <source>
        <dbReference type="EMBL" id="MDQ0201419.1"/>
    </source>
</evidence>
<organism evidence="7 8">
    <name type="scientific">Neobacillus ginsengisoli</name>
    <dbReference type="NCBI Taxonomy" id="904295"/>
    <lineage>
        <taxon>Bacteria</taxon>
        <taxon>Bacillati</taxon>
        <taxon>Bacillota</taxon>
        <taxon>Bacilli</taxon>
        <taxon>Bacillales</taxon>
        <taxon>Bacillaceae</taxon>
        <taxon>Neobacillus</taxon>
    </lineage>
</organism>
<reference evidence="7 8" key="1">
    <citation type="submission" date="2023-07" db="EMBL/GenBank/DDBJ databases">
        <title>Genomic Encyclopedia of Type Strains, Phase IV (KMG-IV): sequencing the most valuable type-strain genomes for metagenomic binning, comparative biology and taxonomic classification.</title>
        <authorList>
            <person name="Goeker M."/>
        </authorList>
    </citation>
    <scope>NUCLEOTIDE SEQUENCE [LARGE SCALE GENOMIC DNA]</scope>
    <source>
        <strain evidence="7 8">DSM 27594</strain>
    </source>
</reference>
<protein>
    <submittedName>
        <fullName evidence="7">RDD family membrane protein YckC</fullName>
    </submittedName>
</protein>
<dbReference type="EMBL" id="JAUSTW010000009">
    <property type="protein sequence ID" value="MDQ0201419.1"/>
    <property type="molecule type" value="Genomic_DNA"/>
</dbReference>
<evidence type="ECO:0000256" key="2">
    <source>
        <dbReference type="ARBA" id="ARBA00022692"/>
    </source>
</evidence>
<dbReference type="PANTHER" id="PTHR38480:SF1">
    <property type="entry name" value="SLR0254 PROTEIN"/>
    <property type="match status" value="1"/>
</dbReference>
<dbReference type="InterPro" id="IPR010432">
    <property type="entry name" value="RDD"/>
</dbReference>
<evidence type="ECO:0000256" key="3">
    <source>
        <dbReference type="ARBA" id="ARBA00022989"/>
    </source>
</evidence>
<feature type="transmembrane region" description="Helical" evidence="5">
    <location>
        <begin position="71"/>
        <end position="92"/>
    </location>
</feature>
<evidence type="ECO:0000256" key="5">
    <source>
        <dbReference type="SAM" id="Phobius"/>
    </source>
</evidence>
<feature type="domain" description="RDD" evidence="6">
    <location>
        <begin position="20"/>
        <end position="158"/>
    </location>
</feature>
<evidence type="ECO:0000256" key="1">
    <source>
        <dbReference type="ARBA" id="ARBA00004141"/>
    </source>
</evidence>
<keyword evidence="3 5" id="KW-1133">Transmembrane helix</keyword>
<dbReference type="Proteomes" id="UP001224122">
    <property type="component" value="Unassembled WGS sequence"/>
</dbReference>
<keyword evidence="2 5" id="KW-0812">Transmembrane</keyword>
<comment type="subcellular location">
    <subcellularLocation>
        <location evidence="1">Membrane</location>
        <topology evidence="1">Multi-pass membrane protein</topology>
    </subcellularLocation>
</comment>
<sequence length="269" mass="30761">MNQEQLDIKTPEFVSLQFQLAGLGSRAAAFIIDRLILLAVNILILLVFFFVTEGMSSLPFFAELNLNFLPLAITIIAIFIINGGYFFAFEFFSGGRTIGKRALGIRVIQENGHSLTLLSSFIRNLLRMIDALPVSYFLGFVMMFFHSKHKRIGDIVAGTIVVHERKAKRKKKPSALEKEINNRGLSKNNLNIDEWTLKTFGLKDWELVSTYVNRFTLFTKAERTQLTKQIADILLPKIGIDVEGKNDDELENTLFVLYLILKDEWEFEM</sequence>
<dbReference type="PANTHER" id="PTHR38480">
    <property type="entry name" value="SLR0254 PROTEIN"/>
    <property type="match status" value="1"/>
</dbReference>
<feature type="transmembrane region" description="Helical" evidence="5">
    <location>
        <begin position="35"/>
        <end position="51"/>
    </location>
</feature>
<evidence type="ECO:0000313" key="8">
    <source>
        <dbReference type="Proteomes" id="UP001224122"/>
    </source>
</evidence>
<proteinExistence type="predicted"/>
<dbReference type="Pfam" id="PF06271">
    <property type="entry name" value="RDD"/>
    <property type="match status" value="1"/>
</dbReference>